<dbReference type="PANTHER" id="PTHR24006:SF687">
    <property type="entry name" value="UBIQUITIN CARBOXYL-TERMINAL HYDROLASE 10"/>
    <property type="match status" value="1"/>
</dbReference>
<dbReference type="PANTHER" id="PTHR24006">
    <property type="entry name" value="UBIQUITIN CARBOXYL-TERMINAL HYDROLASE"/>
    <property type="match status" value="1"/>
</dbReference>
<proteinExistence type="inferred from homology"/>
<keyword evidence="4" id="KW-0645">Protease</keyword>
<evidence type="ECO:0000313" key="9">
    <source>
        <dbReference type="EMBL" id="KAJ9579085.1"/>
    </source>
</evidence>
<comment type="catalytic activity">
    <reaction evidence="1">
        <text>Thiol-dependent hydrolysis of ester, thioester, amide, peptide and isopeptide bonds formed by the C-terminal Gly of ubiquitin (a 76-residue protein attached to proteins as an intracellular targeting signal).</text>
        <dbReference type="EC" id="3.4.19.12"/>
    </reaction>
</comment>
<protein>
    <recommendedName>
        <fullName evidence="3">ubiquitinyl hydrolase 1</fullName>
        <ecNumber evidence="3">3.4.19.12</ecNumber>
    </recommendedName>
</protein>
<dbReference type="GO" id="GO:0004843">
    <property type="term" value="F:cysteine-type deubiquitinase activity"/>
    <property type="evidence" value="ECO:0007669"/>
    <property type="project" value="UniProtKB-EC"/>
</dbReference>
<comment type="similarity">
    <text evidence="2">Belongs to the peptidase C19 family. USP10 subfamily.</text>
</comment>
<feature type="domain" description="USP" evidence="8">
    <location>
        <begin position="93"/>
        <end position="404"/>
    </location>
</feature>
<dbReference type="InterPro" id="IPR018200">
    <property type="entry name" value="USP_CS"/>
</dbReference>
<dbReference type="InterPro" id="IPR001394">
    <property type="entry name" value="Peptidase_C19_UCH"/>
</dbReference>
<dbReference type="PROSITE" id="PS50235">
    <property type="entry name" value="USP_3"/>
    <property type="match status" value="1"/>
</dbReference>
<dbReference type="GO" id="GO:0010506">
    <property type="term" value="P:regulation of autophagy"/>
    <property type="evidence" value="ECO:0007669"/>
    <property type="project" value="TreeGrafter"/>
</dbReference>
<organism evidence="9 10">
    <name type="scientific">Diploptera punctata</name>
    <name type="common">Pacific beetle cockroach</name>
    <dbReference type="NCBI Taxonomy" id="6984"/>
    <lineage>
        <taxon>Eukaryota</taxon>
        <taxon>Metazoa</taxon>
        <taxon>Ecdysozoa</taxon>
        <taxon>Arthropoda</taxon>
        <taxon>Hexapoda</taxon>
        <taxon>Insecta</taxon>
        <taxon>Pterygota</taxon>
        <taxon>Neoptera</taxon>
        <taxon>Polyneoptera</taxon>
        <taxon>Dictyoptera</taxon>
        <taxon>Blattodea</taxon>
        <taxon>Blaberoidea</taxon>
        <taxon>Blaberidae</taxon>
        <taxon>Diplopterinae</taxon>
        <taxon>Diploptera</taxon>
    </lineage>
</organism>
<evidence type="ECO:0000256" key="7">
    <source>
        <dbReference type="ARBA" id="ARBA00022807"/>
    </source>
</evidence>
<dbReference type="InterPro" id="IPR028889">
    <property type="entry name" value="USP"/>
</dbReference>
<dbReference type="GO" id="GO:0016579">
    <property type="term" value="P:protein deubiquitination"/>
    <property type="evidence" value="ECO:0007669"/>
    <property type="project" value="InterPro"/>
</dbReference>
<keyword evidence="5" id="KW-0833">Ubl conjugation pathway</keyword>
<dbReference type="Gene3D" id="3.90.70.10">
    <property type="entry name" value="Cysteine proteinases"/>
    <property type="match status" value="1"/>
</dbReference>
<evidence type="ECO:0000256" key="5">
    <source>
        <dbReference type="ARBA" id="ARBA00022786"/>
    </source>
</evidence>
<dbReference type="Pfam" id="PF00443">
    <property type="entry name" value="UCH"/>
    <property type="match status" value="1"/>
</dbReference>
<dbReference type="InterPro" id="IPR050164">
    <property type="entry name" value="Peptidase_C19"/>
</dbReference>
<evidence type="ECO:0000256" key="3">
    <source>
        <dbReference type="ARBA" id="ARBA00012759"/>
    </source>
</evidence>
<evidence type="ECO:0000256" key="6">
    <source>
        <dbReference type="ARBA" id="ARBA00022801"/>
    </source>
</evidence>
<evidence type="ECO:0000313" key="10">
    <source>
        <dbReference type="Proteomes" id="UP001233999"/>
    </source>
</evidence>
<dbReference type="GO" id="GO:0030330">
    <property type="term" value="P:DNA damage response, signal transduction by p53 class mediator"/>
    <property type="evidence" value="ECO:0007669"/>
    <property type="project" value="TreeGrafter"/>
</dbReference>
<dbReference type="AlphaFoldDB" id="A0AAD8E6H3"/>
<name>A0AAD8E6H3_DIPPU</name>
<evidence type="ECO:0000256" key="1">
    <source>
        <dbReference type="ARBA" id="ARBA00000707"/>
    </source>
</evidence>
<keyword evidence="7" id="KW-0788">Thiol protease</keyword>
<dbReference type="InterPro" id="IPR038765">
    <property type="entry name" value="Papain-like_cys_pep_sf"/>
</dbReference>
<dbReference type="Proteomes" id="UP001233999">
    <property type="component" value="Unassembled WGS sequence"/>
</dbReference>
<feature type="non-terminal residue" evidence="9">
    <location>
        <position position="420"/>
    </location>
</feature>
<dbReference type="EMBL" id="JASPKZ010008702">
    <property type="protein sequence ID" value="KAJ9579085.1"/>
    <property type="molecule type" value="Genomic_DNA"/>
</dbReference>
<sequence>VATFELEVGTIILKFAWLLYTGIHLEEYQTLQYPSNAVNEKMNNGRICFACLHDTFFKSIVLLPSSVKFQLLKFRHGTTDSPALKFSRRCCRYGYSVGGATVYMWLADIQLTTSQQFQTLLTRYSSIKSSDWLWLTCTPMSPISLLAVEDSVCIEFLLETNRDWKIGSQNLLILWIMVCGKKIHHIFNSKEIMGVMGPKNKGSITRRADFGRTPISDIFRGQLRSRVQRAGDQSTDNVQPFFTLQLDIEKAQSVKEALDNLVGRDQLEGVTCSRTNQEVEAWQQVNLEELPLVLLLHLKWFDYKMDGASKIVKFVEFPIDLKMDQKLMSSTKKYGPKQRQYKLFAVVYHDGKEATKGHYVTDVYHVGYGGWVRYDDSLVKAVQESNVLRPRGPRVPYLLFYRRCDTIGSSQPSSAPDKTR</sequence>
<evidence type="ECO:0000259" key="8">
    <source>
        <dbReference type="PROSITE" id="PS50235"/>
    </source>
</evidence>
<reference evidence="9" key="1">
    <citation type="journal article" date="2023" name="IScience">
        <title>Live-bearing cockroach genome reveals convergent evolutionary mechanisms linked to viviparity in insects and beyond.</title>
        <authorList>
            <person name="Fouks B."/>
            <person name="Harrison M.C."/>
            <person name="Mikhailova A.A."/>
            <person name="Marchal E."/>
            <person name="English S."/>
            <person name="Carruthers M."/>
            <person name="Jennings E.C."/>
            <person name="Chiamaka E.L."/>
            <person name="Frigard R.A."/>
            <person name="Pippel M."/>
            <person name="Attardo G.M."/>
            <person name="Benoit J.B."/>
            <person name="Bornberg-Bauer E."/>
            <person name="Tobe S.S."/>
        </authorList>
    </citation>
    <scope>NUCLEOTIDE SEQUENCE</scope>
    <source>
        <strain evidence="9">Stay&amp;Tobe</strain>
    </source>
</reference>
<dbReference type="EC" id="3.4.19.12" evidence="3"/>
<dbReference type="CDD" id="cd02257">
    <property type="entry name" value="Peptidase_C19"/>
    <property type="match status" value="1"/>
</dbReference>
<keyword evidence="10" id="KW-1185">Reference proteome</keyword>
<dbReference type="GO" id="GO:0006508">
    <property type="term" value="P:proteolysis"/>
    <property type="evidence" value="ECO:0007669"/>
    <property type="project" value="UniProtKB-KW"/>
</dbReference>
<dbReference type="SUPFAM" id="SSF54001">
    <property type="entry name" value="Cysteine proteinases"/>
    <property type="match status" value="1"/>
</dbReference>
<dbReference type="GO" id="GO:0005634">
    <property type="term" value="C:nucleus"/>
    <property type="evidence" value="ECO:0007669"/>
    <property type="project" value="TreeGrafter"/>
</dbReference>
<evidence type="ECO:0000256" key="4">
    <source>
        <dbReference type="ARBA" id="ARBA00022670"/>
    </source>
</evidence>
<dbReference type="PROSITE" id="PS00973">
    <property type="entry name" value="USP_2"/>
    <property type="match status" value="1"/>
</dbReference>
<reference evidence="9" key="2">
    <citation type="submission" date="2023-05" db="EMBL/GenBank/DDBJ databases">
        <authorList>
            <person name="Fouks B."/>
        </authorList>
    </citation>
    <scope>NUCLEOTIDE SEQUENCE</scope>
    <source>
        <strain evidence="9">Stay&amp;Tobe</strain>
        <tissue evidence="9">Testes</tissue>
    </source>
</reference>
<keyword evidence="6" id="KW-0378">Hydrolase</keyword>
<evidence type="ECO:0000256" key="2">
    <source>
        <dbReference type="ARBA" id="ARBA00005427"/>
    </source>
</evidence>
<gene>
    <name evidence="9" type="ORF">L9F63_024808</name>
</gene>
<dbReference type="GO" id="GO:0005829">
    <property type="term" value="C:cytosol"/>
    <property type="evidence" value="ECO:0007669"/>
    <property type="project" value="TreeGrafter"/>
</dbReference>
<comment type="caution">
    <text evidence="9">The sequence shown here is derived from an EMBL/GenBank/DDBJ whole genome shotgun (WGS) entry which is preliminary data.</text>
</comment>
<accession>A0AAD8E6H3</accession>